<evidence type="ECO:0000313" key="9">
    <source>
        <dbReference type="EMBL" id="UYO75450.1"/>
    </source>
</evidence>
<organism evidence="9 10">
    <name type="scientific">Halomonas qinghailakensis</name>
    <dbReference type="NCBI Taxonomy" id="2937790"/>
    <lineage>
        <taxon>Bacteria</taxon>
        <taxon>Pseudomonadati</taxon>
        <taxon>Pseudomonadota</taxon>
        <taxon>Gammaproteobacteria</taxon>
        <taxon>Oceanospirillales</taxon>
        <taxon>Halomonadaceae</taxon>
        <taxon>Halomonas</taxon>
    </lineage>
</organism>
<dbReference type="InterPro" id="IPR004472">
    <property type="entry name" value="DTB_synth_BioD"/>
</dbReference>
<dbReference type="PANTHER" id="PTHR43210">
    <property type="entry name" value="DETHIOBIOTIN SYNTHETASE"/>
    <property type="match status" value="1"/>
</dbReference>
<keyword evidence="7 8" id="KW-0460">Magnesium</keyword>
<comment type="similarity">
    <text evidence="8">Belongs to the dethiobiotin synthetase family.</text>
</comment>
<name>A0AA46TRX2_9GAMM</name>
<comment type="subunit">
    <text evidence="8">Homodimer.</text>
</comment>
<dbReference type="CDD" id="cd03109">
    <property type="entry name" value="DTBS"/>
    <property type="match status" value="1"/>
</dbReference>
<dbReference type="GO" id="GO:0042803">
    <property type="term" value="F:protein homodimerization activity"/>
    <property type="evidence" value="ECO:0007669"/>
    <property type="project" value="UniProtKB-ARBA"/>
</dbReference>
<dbReference type="GO" id="GO:0000287">
    <property type="term" value="F:magnesium ion binding"/>
    <property type="evidence" value="ECO:0007669"/>
    <property type="project" value="UniProtKB-UniRule"/>
</dbReference>
<keyword evidence="6 8" id="KW-0067">ATP-binding</keyword>
<keyword evidence="5 8" id="KW-0093">Biotin biosynthesis</keyword>
<feature type="binding site" evidence="8">
    <location>
        <begin position="210"/>
        <end position="212"/>
    </location>
    <ligand>
        <name>ATP</name>
        <dbReference type="ChEBI" id="CHEBI:30616"/>
    </ligand>
</feature>
<evidence type="ECO:0000256" key="1">
    <source>
        <dbReference type="ARBA" id="ARBA00022490"/>
    </source>
</evidence>
<dbReference type="EC" id="6.3.3.3" evidence="8"/>
<dbReference type="EMBL" id="CP096973">
    <property type="protein sequence ID" value="UYO75450.1"/>
    <property type="molecule type" value="Genomic_DNA"/>
</dbReference>
<evidence type="ECO:0000313" key="10">
    <source>
        <dbReference type="Proteomes" id="UP001164935"/>
    </source>
</evidence>
<dbReference type="InterPro" id="IPR027417">
    <property type="entry name" value="P-loop_NTPase"/>
</dbReference>
<keyword evidence="10" id="KW-1185">Reference proteome</keyword>
<keyword evidence="1 8" id="KW-0963">Cytoplasm</keyword>
<dbReference type="AlphaFoldDB" id="A0AA46TRX2"/>
<evidence type="ECO:0000256" key="7">
    <source>
        <dbReference type="ARBA" id="ARBA00022842"/>
    </source>
</evidence>
<dbReference type="HAMAP" id="MF_00336">
    <property type="entry name" value="BioD"/>
    <property type="match status" value="1"/>
</dbReference>
<proteinExistence type="inferred from homology"/>
<evidence type="ECO:0000256" key="2">
    <source>
        <dbReference type="ARBA" id="ARBA00022598"/>
    </source>
</evidence>
<dbReference type="FunFam" id="3.40.50.300:FF:000292">
    <property type="entry name" value="ATP-dependent dethiobiotin synthetase BioD"/>
    <property type="match status" value="1"/>
</dbReference>
<dbReference type="Proteomes" id="UP001164935">
    <property type="component" value="Chromosome"/>
</dbReference>
<dbReference type="PANTHER" id="PTHR43210:SF5">
    <property type="entry name" value="DETHIOBIOTIN SYNTHETASE"/>
    <property type="match status" value="1"/>
</dbReference>
<comment type="caution">
    <text evidence="8">Lacks conserved residue(s) required for the propagation of feature annotation.</text>
</comment>
<feature type="binding site" evidence="8">
    <location>
        <position position="54"/>
    </location>
    <ligand>
        <name>Mg(2+)</name>
        <dbReference type="ChEBI" id="CHEBI:18420"/>
    </ligand>
</feature>
<comment type="catalytic activity">
    <reaction evidence="8">
        <text>(7R,8S)-7,8-diammoniononanoate + CO2 + ATP = (4R,5S)-dethiobiotin + ADP + phosphate + 3 H(+)</text>
        <dbReference type="Rhea" id="RHEA:15805"/>
        <dbReference type="ChEBI" id="CHEBI:15378"/>
        <dbReference type="ChEBI" id="CHEBI:16526"/>
        <dbReference type="ChEBI" id="CHEBI:30616"/>
        <dbReference type="ChEBI" id="CHEBI:43474"/>
        <dbReference type="ChEBI" id="CHEBI:149469"/>
        <dbReference type="ChEBI" id="CHEBI:149473"/>
        <dbReference type="ChEBI" id="CHEBI:456216"/>
        <dbReference type="EC" id="6.3.3.3"/>
    </reaction>
</comment>
<keyword evidence="3 8" id="KW-0479">Metal-binding</keyword>
<feature type="binding site" evidence="8">
    <location>
        <position position="117"/>
    </location>
    <ligand>
        <name>Mg(2+)</name>
        <dbReference type="ChEBI" id="CHEBI:18420"/>
    </ligand>
</feature>
<dbReference type="NCBIfam" id="TIGR00347">
    <property type="entry name" value="bioD"/>
    <property type="match status" value="1"/>
</dbReference>
<dbReference type="Gene3D" id="3.40.50.300">
    <property type="entry name" value="P-loop containing nucleotide triphosphate hydrolases"/>
    <property type="match status" value="1"/>
</dbReference>
<evidence type="ECO:0000256" key="4">
    <source>
        <dbReference type="ARBA" id="ARBA00022741"/>
    </source>
</evidence>
<feature type="binding site" evidence="8">
    <location>
        <position position="54"/>
    </location>
    <ligand>
        <name>ATP</name>
        <dbReference type="ChEBI" id="CHEBI:30616"/>
    </ligand>
</feature>
<feature type="binding site" evidence="8">
    <location>
        <begin position="117"/>
        <end position="120"/>
    </location>
    <ligand>
        <name>ATP</name>
        <dbReference type="ChEBI" id="CHEBI:30616"/>
    </ligand>
</feature>
<comment type="cofactor">
    <cofactor evidence="8">
        <name>Mg(2+)</name>
        <dbReference type="ChEBI" id="CHEBI:18420"/>
    </cofactor>
</comment>
<keyword evidence="2 8" id="KW-0436">Ligase</keyword>
<feature type="binding site" evidence="8">
    <location>
        <position position="41"/>
    </location>
    <ligand>
        <name>substrate</name>
    </ligand>
</feature>
<gene>
    <name evidence="8 9" type="primary">bioD</name>
    <name evidence="9" type="ORF">M0220_04655</name>
</gene>
<feature type="binding site" evidence="8">
    <location>
        <position position="16"/>
    </location>
    <ligand>
        <name>Mg(2+)</name>
        <dbReference type="ChEBI" id="CHEBI:18420"/>
    </ligand>
</feature>
<dbReference type="GO" id="GO:0004141">
    <property type="term" value="F:dethiobiotin synthase activity"/>
    <property type="evidence" value="ECO:0007669"/>
    <property type="project" value="UniProtKB-UniRule"/>
</dbReference>
<dbReference type="GO" id="GO:0005829">
    <property type="term" value="C:cytosol"/>
    <property type="evidence" value="ECO:0007669"/>
    <property type="project" value="TreeGrafter"/>
</dbReference>
<dbReference type="SUPFAM" id="SSF52540">
    <property type="entry name" value="P-loop containing nucleoside triphosphate hydrolases"/>
    <property type="match status" value="1"/>
</dbReference>
<comment type="subcellular location">
    <subcellularLocation>
        <location evidence="8">Cytoplasm</location>
    </subcellularLocation>
</comment>
<evidence type="ECO:0000256" key="5">
    <source>
        <dbReference type="ARBA" id="ARBA00022756"/>
    </source>
</evidence>
<feature type="active site" evidence="8">
    <location>
        <position position="37"/>
    </location>
</feature>
<sequence length="241" mass="24981">MTVYFVTGTDTDAGKTLATSALLCAAKDQQLSTLGLKPIASGSHTTADGLRNSDALALQAQSAPAVDYTTVNPWTFAPAIAPHLAASEAGHALNVNSVVESLTATLNDTPRDLTLIEGAGGWRVPLNEQDDFSDIPRLMQLPVILVVGLKLGCLNHARLTAEVIAADGLTLAGWVGSVVDPAFASDTARFDANIALLKNTLNAPCLGVIPHLAIADAVHARHALSLTALLNTPVLNQEAAL</sequence>
<dbReference type="RefSeq" id="WP_264018822.1">
    <property type="nucleotide sequence ID" value="NZ_CP096973.1"/>
</dbReference>
<dbReference type="GO" id="GO:0009102">
    <property type="term" value="P:biotin biosynthetic process"/>
    <property type="evidence" value="ECO:0007669"/>
    <property type="project" value="UniProtKB-UniRule"/>
</dbReference>
<dbReference type="PIRSF" id="PIRSF006755">
    <property type="entry name" value="DTB_synth"/>
    <property type="match status" value="1"/>
</dbReference>
<evidence type="ECO:0000256" key="8">
    <source>
        <dbReference type="HAMAP-Rule" id="MF_00336"/>
    </source>
</evidence>
<comment type="pathway">
    <text evidence="8">Cofactor biosynthesis; biotin biosynthesis; biotin from 7,8-diaminononanoate: step 1/2.</text>
</comment>
<evidence type="ECO:0000256" key="3">
    <source>
        <dbReference type="ARBA" id="ARBA00022723"/>
    </source>
</evidence>
<reference evidence="9" key="1">
    <citation type="submission" date="2022-05" db="EMBL/GenBank/DDBJ databases">
        <title>Complete sequence of a novel PHA-producing Halomonas strain.</title>
        <authorList>
            <person name="Zheng Z."/>
        </authorList>
    </citation>
    <scope>NUCLEOTIDE SEQUENCE</scope>
    <source>
        <strain evidence="9">ZZQ-149</strain>
    </source>
</reference>
<comment type="function">
    <text evidence="8">Catalyzes a mechanistically unusual reaction, the ATP-dependent insertion of CO2 between the N7 and N8 nitrogen atoms of 7,8-diaminopelargonic acid (DAPA, also called 7,8-diammoniononanoate) to form a ureido ring.</text>
</comment>
<dbReference type="KEGG" id="hqn:M0220_04655"/>
<keyword evidence="4 8" id="KW-0547">Nucleotide-binding</keyword>
<protein>
    <recommendedName>
        <fullName evidence="8">ATP-dependent dethiobiotin synthetase BioD</fullName>
        <ecNumber evidence="8">6.3.3.3</ecNumber>
    </recommendedName>
    <alternativeName>
        <fullName evidence="8">DTB synthetase</fullName>
        <shortName evidence="8">DTBS</shortName>
    </alternativeName>
    <alternativeName>
        <fullName evidence="8">Dethiobiotin synthase</fullName>
    </alternativeName>
</protein>
<feature type="binding site" evidence="8">
    <location>
        <begin position="12"/>
        <end position="17"/>
    </location>
    <ligand>
        <name>ATP</name>
        <dbReference type="ChEBI" id="CHEBI:30616"/>
    </ligand>
</feature>
<accession>A0AA46TRX2</accession>
<dbReference type="Pfam" id="PF13500">
    <property type="entry name" value="AAA_26"/>
    <property type="match status" value="1"/>
</dbReference>
<evidence type="ECO:0000256" key="6">
    <source>
        <dbReference type="ARBA" id="ARBA00022840"/>
    </source>
</evidence>
<dbReference type="GO" id="GO:0005524">
    <property type="term" value="F:ATP binding"/>
    <property type="evidence" value="ECO:0007669"/>
    <property type="project" value="UniProtKB-UniRule"/>
</dbReference>